<dbReference type="InterPro" id="IPR000095">
    <property type="entry name" value="CRIB_dom"/>
</dbReference>
<evidence type="ECO:0000259" key="4">
    <source>
        <dbReference type="PROSITE" id="PS50108"/>
    </source>
</evidence>
<dbReference type="SMART" id="SM00285">
    <property type="entry name" value="PBD"/>
    <property type="match status" value="1"/>
</dbReference>
<feature type="compositionally biased region" description="Polar residues" evidence="3">
    <location>
        <begin position="346"/>
        <end position="356"/>
    </location>
</feature>
<dbReference type="GO" id="GO:0005856">
    <property type="term" value="C:cytoskeleton"/>
    <property type="evidence" value="ECO:0007669"/>
    <property type="project" value="TreeGrafter"/>
</dbReference>
<dbReference type="Pfam" id="PF14957">
    <property type="entry name" value="BORG_CEP"/>
    <property type="match status" value="1"/>
</dbReference>
<dbReference type="GO" id="GO:0007266">
    <property type="term" value="P:Rho protein signal transduction"/>
    <property type="evidence" value="ECO:0007669"/>
    <property type="project" value="TreeGrafter"/>
</dbReference>
<evidence type="ECO:0000313" key="5">
    <source>
        <dbReference type="Ensembl" id="ENSPKIP00000016371.1"/>
    </source>
</evidence>
<comment type="similarity">
    <text evidence="2">Belongs to the BORG/CEP family.</text>
</comment>
<dbReference type="Pfam" id="PF00786">
    <property type="entry name" value="PBD"/>
    <property type="match status" value="1"/>
</dbReference>
<dbReference type="GO" id="GO:0005886">
    <property type="term" value="C:plasma membrane"/>
    <property type="evidence" value="ECO:0007669"/>
    <property type="project" value="TreeGrafter"/>
</dbReference>
<dbReference type="GO" id="GO:0008360">
    <property type="term" value="P:regulation of cell shape"/>
    <property type="evidence" value="ECO:0007669"/>
    <property type="project" value="TreeGrafter"/>
</dbReference>
<proteinExistence type="inferred from homology"/>
<organism evidence="5 6">
    <name type="scientific">Paramormyrops kingsleyae</name>
    <dbReference type="NCBI Taxonomy" id="1676925"/>
    <lineage>
        <taxon>Eukaryota</taxon>
        <taxon>Metazoa</taxon>
        <taxon>Chordata</taxon>
        <taxon>Craniata</taxon>
        <taxon>Vertebrata</taxon>
        <taxon>Euteleostomi</taxon>
        <taxon>Actinopterygii</taxon>
        <taxon>Neopterygii</taxon>
        <taxon>Teleostei</taxon>
        <taxon>Osteoglossocephala</taxon>
        <taxon>Osteoglossomorpha</taxon>
        <taxon>Osteoglossiformes</taxon>
        <taxon>Mormyridae</taxon>
        <taxon>Paramormyrops</taxon>
    </lineage>
</organism>
<dbReference type="GO" id="GO:0030838">
    <property type="term" value="P:positive regulation of actin filament polymerization"/>
    <property type="evidence" value="ECO:0007669"/>
    <property type="project" value="TreeGrafter"/>
</dbReference>
<dbReference type="PROSITE" id="PS50108">
    <property type="entry name" value="CRIB"/>
    <property type="match status" value="1"/>
</dbReference>
<evidence type="ECO:0000256" key="3">
    <source>
        <dbReference type="SAM" id="MobiDB-lite"/>
    </source>
</evidence>
<feature type="region of interest" description="Disordered" evidence="3">
    <location>
        <begin position="180"/>
        <end position="202"/>
    </location>
</feature>
<dbReference type="PANTHER" id="PTHR15344">
    <property type="entry name" value="CDC42 EFFECTOR PROTEIN BORG"/>
    <property type="match status" value="1"/>
</dbReference>
<dbReference type="STRING" id="1676925.ENSPKIP00000016371"/>
<feature type="domain" description="CRIB" evidence="4">
    <location>
        <begin position="48"/>
        <end position="62"/>
    </location>
</feature>
<protein>
    <submittedName>
        <fullName evidence="5">CDC42 effector protein (Rho GTPase binding) 1a</fullName>
    </submittedName>
</protein>
<dbReference type="InterPro" id="IPR029273">
    <property type="entry name" value="Cdc42_effect-like"/>
</dbReference>
<dbReference type="AlphaFoldDB" id="A0A3B3RFB3"/>
<keyword evidence="6" id="KW-1185">Reference proteome</keyword>
<reference evidence="5" key="1">
    <citation type="submission" date="2025-08" db="UniProtKB">
        <authorList>
            <consortium name="Ensembl"/>
        </authorList>
    </citation>
    <scope>IDENTIFICATION</scope>
</reference>
<dbReference type="GO" id="GO:0012505">
    <property type="term" value="C:endomembrane system"/>
    <property type="evidence" value="ECO:0007669"/>
    <property type="project" value="UniProtKB-SubCell"/>
</dbReference>
<feature type="region of interest" description="Disordered" evidence="3">
    <location>
        <begin position="261"/>
        <end position="309"/>
    </location>
</feature>
<feature type="compositionally biased region" description="Basic and acidic residues" evidence="3">
    <location>
        <begin position="186"/>
        <end position="198"/>
    </location>
</feature>
<dbReference type="GO" id="GO:0031267">
    <property type="term" value="F:small GTPase binding"/>
    <property type="evidence" value="ECO:0007669"/>
    <property type="project" value="TreeGrafter"/>
</dbReference>
<sequence length="369" mass="39581">MPRYLKNAASPQPQTAAMNLGKLSGIKGLVSSSQGKRRFKGDLTAEMISPPLGDFRHTMHVGRGGDVFGDTSFLSNHGGAVDPDSSPEKTSGLLSRTFRHVLRTPTRPVADTADLSTPPPLVSPIIKNAISLPRLDVDTPNGCLKRELFPNSPSCPEGSMYSYGVDSGFATLPRLSRIDGQLQDSPTHRSPEPWHESPSDYTADSLVRSDSLISFTVDLGPSLMSEVFGIIDSPDGIREAGLWWEGEGPANSCDATHLSTNAVADSPQGVELNGRERSDQEWEEGENGDLPKPESPGTAVKSPGKVEPGMEAERFLKAADVLSRHYGGGGVLKRPSPPNGRDFSPYTGSGQPTQRRSPCPDPEEDEIKV</sequence>
<dbReference type="PANTHER" id="PTHR15344:SF7">
    <property type="entry name" value="CDC42 EFFECTOR PROTEIN 1"/>
    <property type="match status" value="1"/>
</dbReference>
<dbReference type="GeneTree" id="ENSGT00940000160068"/>
<evidence type="ECO:0000256" key="2">
    <source>
        <dbReference type="ARBA" id="ARBA00010770"/>
    </source>
</evidence>
<dbReference type="InterPro" id="IPR051296">
    <property type="entry name" value="Cdc42_Effector_BORG/CEP"/>
</dbReference>
<feature type="region of interest" description="Disordered" evidence="3">
    <location>
        <begin position="326"/>
        <end position="369"/>
    </location>
</feature>
<comment type="subcellular location">
    <subcellularLocation>
        <location evidence="1">Endomembrane system</location>
        <topology evidence="1">Peripheral membrane protein</topology>
    </subcellularLocation>
</comment>
<evidence type="ECO:0000313" key="6">
    <source>
        <dbReference type="Proteomes" id="UP000261540"/>
    </source>
</evidence>
<accession>A0A3B3RFB3</accession>
<dbReference type="Ensembl" id="ENSPKIT00000040861.1">
    <property type="protein sequence ID" value="ENSPKIP00000016371.1"/>
    <property type="gene ID" value="ENSPKIG00000002717.1"/>
</dbReference>
<reference evidence="5" key="2">
    <citation type="submission" date="2025-09" db="UniProtKB">
        <authorList>
            <consortium name="Ensembl"/>
        </authorList>
    </citation>
    <scope>IDENTIFICATION</scope>
</reference>
<dbReference type="Proteomes" id="UP000261540">
    <property type="component" value="Unplaced"/>
</dbReference>
<dbReference type="GO" id="GO:0031274">
    <property type="term" value="P:positive regulation of pseudopodium assembly"/>
    <property type="evidence" value="ECO:0007669"/>
    <property type="project" value="TreeGrafter"/>
</dbReference>
<dbReference type="GO" id="GO:0005737">
    <property type="term" value="C:cytoplasm"/>
    <property type="evidence" value="ECO:0007669"/>
    <property type="project" value="UniProtKB-ARBA"/>
</dbReference>
<evidence type="ECO:0000256" key="1">
    <source>
        <dbReference type="ARBA" id="ARBA00004184"/>
    </source>
</evidence>
<name>A0A3B3RFB3_9TELE</name>